<dbReference type="Ensembl" id="ENSCCRT00010082954.1">
    <property type="protein sequence ID" value="ENSCCRP00010074841.1"/>
    <property type="gene ID" value="ENSCCRG00010032657.1"/>
</dbReference>
<evidence type="ECO:0000256" key="7">
    <source>
        <dbReference type="ARBA" id="ARBA00037474"/>
    </source>
</evidence>
<dbReference type="GO" id="GO:0000166">
    <property type="term" value="F:nucleotide binding"/>
    <property type="evidence" value="ECO:0007669"/>
    <property type="project" value="InterPro"/>
</dbReference>
<dbReference type="SUPFAM" id="SSF51735">
    <property type="entry name" value="NAD(P)-binding Rossmann-fold domains"/>
    <property type="match status" value="1"/>
</dbReference>
<reference evidence="11" key="1">
    <citation type="submission" date="2025-08" db="UniProtKB">
        <authorList>
            <consortium name="Ensembl"/>
        </authorList>
    </citation>
    <scope>IDENTIFICATION</scope>
</reference>
<evidence type="ECO:0000313" key="12">
    <source>
        <dbReference type="Proteomes" id="UP000694427"/>
    </source>
</evidence>
<evidence type="ECO:0000256" key="3">
    <source>
        <dbReference type="ARBA" id="ARBA00022525"/>
    </source>
</evidence>
<dbReference type="Proteomes" id="UP000694427">
    <property type="component" value="Unplaced"/>
</dbReference>
<organism evidence="11 12">
    <name type="scientific">Cyprinus carpio</name>
    <name type="common">Common carp</name>
    <dbReference type="NCBI Taxonomy" id="7962"/>
    <lineage>
        <taxon>Eukaryota</taxon>
        <taxon>Metazoa</taxon>
        <taxon>Chordata</taxon>
        <taxon>Craniata</taxon>
        <taxon>Vertebrata</taxon>
        <taxon>Euteleostomi</taxon>
        <taxon>Actinopterygii</taxon>
        <taxon>Neopterygii</taxon>
        <taxon>Teleostei</taxon>
        <taxon>Ostariophysi</taxon>
        <taxon>Cypriniformes</taxon>
        <taxon>Cyprinidae</taxon>
        <taxon>Cyprininae</taxon>
        <taxon>Cyprinus</taxon>
    </lineage>
</organism>
<evidence type="ECO:0000313" key="11">
    <source>
        <dbReference type="Ensembl" id="ENSCCRP00010074841.1"/>
    </source>
</evidence>
<dbReference type="InterPro" id="IPR055170">
    <property type="entry name" value="GFO_IDH_MocA-like_dom"/>
</dbReference>
<evidence type="ECO:0000256" key="4">
    <source>
        <dbReference type="ARBA" id="ARBA00022530"/>
    </source>
</evidence>
<dbReference type="PANTHER" id="PTHR43818:SF8">
    <property type="entry name" value="GLUCOSE-FRUCTOSE OXIDOREDUCTASE DOMAIN-CONTAINING PROTEIN 2"/>
    <property type="match status" value="1"/>
</dbReference>
<dbReference type="Gene3D" id="3.30.360.10">
    <property type="entry name" value="Dihydrodipicolinate Reductase, domain 2"/>
    <property type="match status" value="1"/>
</dbReference>
<evidence type="ECO:0000256" key="6">
    <source>
        <dbReference type="ARBA" id="ARBA00023002"/>
    </source>
</evidence>
<dbReference type="Pfam" id="PF22725">
    <property type="entry name" value="GFO_IDH_MocA_C3"/>
    <property type="match status" value="1"/>
</dbReference>
<dbReference type="Gene3D" id="3.40.50.720">
    <property type="entry name" value="NAD(P)-binding Rossmann-like Domain"/>
    <property type="match status" value="1"/>
</dbReference>
<sequence>MSASVNFDVSLFLHRRESVSQEITLAVWNETPTCEAVKVSSVRIMLPGVGVFGTGQTVRTLVPLLQKEGFPVQAVWGHTQEEAESLAGELDIPFSTNKTDDVLLHPEVHLVCILTPPPHTRQIAVKALGIGKNVISEQAATLTDACKMVTAARYYPQLLSIMGNSLRFLPAFVQMKHLLGEGYCGNLQVCEARVYGGTLLSQSYGWAWEELMGGGGLHTVGSCIIDLLSHLTGRRAVRVHGMLRTFVRQGSPPGGIRSVTADDYACFQLLMSGGVVCSVTLNFNLPGTDVHEIMLVGSSGRLVARGTELYGQRSSMHVEELLLSDDGEGVGPSVRGLNSMVTQLRLSFQAQEDRRSWARHPVSMAASFEDGLYVQTVVDAIKRSNRTGEWESVEVKIQDVDPNHNHRTLPN</sequence>
<protein>
    <recommendedName>
        <fullName evidence="8">Glucose-fructose oxidoreductase domain-containing protein 2</fullName>
    </recommendedName>
</protein>
<proteinExistence type="inferred from homology"/>
<name>A0A8C1MCC9_CYPCA</name>
<reference evidence="11" key="2">
    <citation type="submission" date="2025-09" db="UniProtKB">
        <authorList>
            <consortium name="Ensembl"/>
        </authorList>
    </citation>
    <scope>IDENTIFICATION</scope>
</reference>
<evidence type="ECO:0000256" key="8">
    <source>
        <dbReference type="ARBA" id="ARBA00040293"/>
    </source>
</evidence>
<dbReference type="SUPFAM" id="SSF55347">
    <property type="entry name" value="Glyceraldehyde-3-phosphate dehydrogenase-like, C-terminal domain"/>
    <property type="match status" value="1"/>
</dbReference>
<dbReference type="InterPro" id="IPR000683">
    <property type="entry name" value="Gfo/Idh/MocA-like_OxRdtase_N"/>
</dbReference>
<keyword evidence="4" id="KW-0272">Extracellular matrix</keyword>
<dbReference type="InterPro" id="IPR050463">
    <property type="entry name" value="Gfo/Idh/MocA_oxidrdct_glycsds"/>
</dbReference>
<evidence type="ECO:0000256" key="2">
    <source>
        <dbReference type="ARBA" id="ARBA00010928"/>
    </source>
</evidence>
<feature type="domain" description="Gfo/Idh/MocA-like oxidoreductase N-terminal" evidence="9">
    <location>
        <begin position="49"/>
        <end position="156"/>
    </location>
</feature>
<dbReference type="PANTHER" id="PTHR43818">
    <property type="entry name" value="BCDNA.GH03377"/>
    <property type="match status" value="1"/>
</dbReference>
<comment type="similarity">
    <text evidence="2">Belongs to the Gfo/Idh/MocA family.</text>
</comment>
<dbReference type="AlphaFoldDB" id="A0A8C1MCC9"/>
<keyword evidence="5" id="KW-0732">Signal</keyword>
<dbReference type="Pfam" id="PF01408">
    <property type="entry name" value="GFO_IDH_MocA"/>
    <property type="match status" value="1"/>
</dbReference>
<evidence type="ECO:0000259" key="9">
    <source>
        <dbReference type="Pfam" id="PF01408"/>
    </source>
</evidence>
<evidence type="ECO:0000259" key="10">
    <source>
        <dbReference type="Pfam" id="PF22725"/>
    </source>
</evidence>
<feature type="domain" description="GFO/IDH/MocA-like oxidoreductase" evidence="10">
    <location>
        <begin position="172"/>
        <end position="302"/>
    </location>
</feature>
<accession>A0A8C1MCC9</accession>
<evidence type="ECO:0000256" key="5">
    <source>
        <dbReference type="ARBA" id="ARBA00022729"/>
    </source>
</evidence>
<evidence type="ECO:0000256" key="1">
    <source>
        <dbReference type="ARBA" id="ARBA00004498"/>
    </source>
</evidence>
<dbReference type="InterPro" id="IPR036291">
    <property type="entry name" value="NAD(P)-bd_dom_sf"/>
</dbReference>
<keyword evidence="3" id="KW-0964">Secreted</keyword>
<keyword evidence="12" id="KW-1185">Reference proteome</keyword>
<keyword evidence="6" id="KW-0560">Oxidoreductase</keyword>
<dbReference type="GO" id="GO:0016491">
    <property type="term" value="F:oxidoreductase activity"/>
    <property type="evidence" value="ECO:0007669"/>
    <property type="project" value="UniProtKB-KW"/>
</dbReference>
<comment type="subcellular location">
    <subcellularLocation>
        <location evidence="1">Secreted</location>
        <location evidence="1">Extracellular space</location>
        <location evidence="1">Extracellular matrix</location>
    </subcellularLocation>
</comment>
<comment type="function">
    <text evidence="7">Promotes matrix assembly.</text>
</comment>